<accession>A0A383DQD7</accession>
<dbReference type="PANTHER" id="PTHR10443">
    <property type="entry name" value="MICROSOMAL DIPEPTIDASE"/>
    <property type="match status" value="1"/>
</dbReference>
<dbReference type="InterPro" id="IPR008257">
    <property type="entry name" value="Pept_M19"/>
</dbReference>
<dbReference type="PROSITE" id="PS51365">
    <property type="entry name" value="RENAL_DIPEPTIDASE_2"/>
    <property type="match status" value="1"/>
</dbReference>
<dbReference type="PANTHER" id="PTHR10443:SF12">
    <property type="entry name" value="DIPEPTIDASE"/>
    <property type="match status" value="1"/>
</dbReference>
<name>A0A383DQD7_9ZZZZ</name>
<sequence length="179" mass="20461">MPHPSLFIDALQYNNWSEEIFQQIQDGGLSAIHVTICYHEDFDEMLQNVNDWNDRFELYADKIFLGRTASDVRKAQKEGRTAIFFGFQNCSPIEDDIELVEACYELGARFMQLTYNNQSLLATGCYEENDSGVTRMGRQVIKEMNRVGLVVDMSHSAERSTLDAIEISERPIVISHANP</sequence>
<dbReference type="GO" id="GO:0006508">
    <property type="term" value="P:proteolysis"/>
    <property type="evidence" value="ECO:0007669"/>
    <property type="project" value="InterPro"/>
</dbReference>
<proteinExistence type="predicted"/>
<evidence type="ECO:0000313" key="1">
    <source>
        <dbReference type="EMBL" id="SVE46716.1"/>
    </source>
</evidence>
<feature type="non-terminal residue" evidence="1">
    <location>
        <position position="179"/>
    </location>
</feature>
<dbReference type="InterPro" id="IPR032466">
    <property type="entry name" value="Metal_Hydrolase"/>
</dbReference>
<dbReference type="SUPFAM" id="SSF51556">
    <property type="entry name" value="Metallo-dependent hydrolases"/>
    <property type="match status" value="1"/>
</dbReference>
<gene>
    <name evidence="1" type="ORF">METZ01_LOCUS499570</name>
</gene>
<dbReference type="EMBL" id="UINC01219304">
    <property type="protein sequence ID" value="SVE46716.1"/>
    <property type="molecule type" value="Genomic_DNA"/>
</dbReference>
<dbReference type="Gene3D" id="3.20.20.140">
    <property type="entry name" value="Metal-dependent hydrolases"/>
    <property type="match status" value="1"/>
</dbReference>
<dbReference type="GO" id="GO:0070573">
    <property type="term" value="F:metallodipeptidase activity"/>
    <property type="evidence" value="ECO:0007669"/>
    <property type="project" value="InterPro"/>
</dbReference>
<evidence type="ECO:0008006" key="2">
    <source>
        <dbReference type="Google" id="ProtNLM"/>
    </source>
</evidence>
<organism evidence="1">
    <name type="scientific">marine metagenome</name>
    <dbReference type="NCBI Taxonomy" id="408172"/>
    <lineage>
        <taxon>unclassified sequences</taxon>
        <taxon>metagenomes</taxon>
        <taxon>ecological metagenomes</taxon>
    </lineage>
</organism>
<dbReference type="AlphaFoldDB" id="A0A383DQD7"/>
<dbReference type="Pfam" id="PF01244">
    <property type="entry name" value="Peptidase_M19"/>
    <property type="match status" value="1"/>
</dbReference>
<protein>
    <recommendedName>
        <fullName evidence="2">Peptidase M19</fullName>
    </recommendedName>
</protein>
<reference evidence="1" key="1">
    <citation type="submission" date="2018-05" db="EMBL/GenBank/DDBJ databases">
        <authorList>
            <person name="Lanie J.A."/>
            <person name="Ng W.-L."/>
            <person name="Kazmierczak K.M."/>
            <person name="Andrzejewski T.M."/>
            <person name="Davidsen T.M."/>
            <person name="Wayne K.J."/>
            <person name="Tettelin H."/>
            <person name="Glass J.I."/>
            <person name="Rusch D."/>
            <person name="Podicherti R."/>
            <person name="Tsui H.-C.T."/>
            <person name="Winkler M.E."/>
        </authorList>
    </citation>
    <scope>NUCLEOTIDE SEQUENCE</scope>
</reference>